<evidence type="ECO:0000256" key="1">
    <source>
        <dbReference type="ARBA" id="ARBA00001933"/>
    </source>
</evidence>
<evidence type="ECO:0000256" key="4">
    <source>
        <dbReference type="SAM" id="MobiDB-lite"/>
    </source>
</evidence>
<reference evidence="5 6" key="1">
    <citation type="journal article" date="2014" name="Int. J. Syst. Evol. Microbiol.">
        <title>Complete genome sequence of Corynebacterium casei LMG S-19264T (=DSM 44701T), isolated from a smear-ripened cheese.</title>
        <authorList>
            <consortium name="US DOE Joint Genome Institute (JGI-PGF)"/>
            <person name="Walter F."/>
            <person name="Albersmeier A."/>
            <person name="Kalinowski J."/>
            <person name="Ruckert C."/>
        </authorList>
    </citation>
    <scope>NUCLEOTIDE SEQUENCE [LARGE SCALE GENOMIC DNA]</scope>
    <source>
        <strain evidence="5 6">KCTC 19473</strain>
    </source>
</reference>
<keyword evidence="5" id="KW-0032">Aminotransferase</keyword>
<organism evidence="5 6">
    <name type="scientific">Nocardiopsis kunsanensis</name>
    <dbReference type="NCBI Taxonomy" id="141693"/>
    <lineage>
        <taxon>Bacteria</taxon>
        <taxon>Bacillati</taxon>
        <taxon>Actinomycetota</taxon>
        <taxon>Actinomycetes</taxon>
        <taxon>Streptosporangiales</taxon>
        <taxon>Nocardiopsidaceae</taxon>
        <taxon>Nocardiopsis</taxon>
    </lineage>
</organism>
<evidence type="ECO:0000256" key="3">
    <source>
        <dbReference type="RuleBase" id="RU003560"/>
    </source>
</evidence>
<keyword evidence="2 3" id="KW-0663">Pyridoxal phosphate</keyword>
<evidence type="ECO:0000256" key="2">
    <source>
        <dbReference type="ARBA" id="ARBA00022898"/>
    </source>
</evidence>
<evidence type="ECO:0000313" key="5">
    <source>
        <dbReference type="EMBL" id="GHD37230.1"/>
    </source>
</evidence>
<dbReference type="AlphaFoldDB" id="A0A918XMJ3"/>
<gene>
    <name evidence="5" type="ORF">GCM10007147_45100</name>
</gene>
<keyword evidence="6" id="KW-1185">Reference proteome</keyword>
<dbReference type="Proteomes" id="UP000654947">
    <property type="component" value="Unassembled WGS sequence"/>
</dbReference>
<dbReference type="InterPro" id="IPR005814">
    <property type="entry name" value="Aminotrans_3"/>
</dbReference>
<dbReference type="InterPro" id="IPR015421">
    <property type="entry name" value="PyrdxlP-dep_Trfase_major"/>
</dbReference>
<sequence length="455" mass="48075">MPRTDAFTQTYVRSTPASQQHYRRTREIIPAGATRSLNSWPPHPLYLTGGDGARVTDLDGRVLTDFLNNYTALVLGHAHPEVVSAVQEAAALGTSFSFSSTLEQALGELLAERVPSMERLRFTGSGTEAVMFALRLARAATGRTRIAKAEGGFHGALDETMVNVRAGSSENRGSTRPRTVPDMEGLTPGVEERTLVLPFNDIEASTALIKEHAGDLAAVILEPVLGVGGMIPATESYLRAVRDACSEGGIVLIFDEVITLRLGPGGAQQSYGIAPDLTVTGKTIGGGMPIGAYGGRADLMALLEPQGGTDVYDAGSGGPRLYQGGTFTGNNCTLAAGVATLKTIDPETYTELNRQGDRLRETLNKEAESSGLPLHVTGTGSLFNLHACSGPVTGFRDAQDVAGDLQQALFLGLLEEGVIVAPRGMGCLSTAMTEDDLRFFQEKVLGVAERIDALL</sequence>
<proteinExistence type="inferred from homology"/>
<comment type="cofactor">
    <cofactor evidence="1">
        <name>pyridoxal 5'-phosphate</name>
        <dbReference type="ChEBI" id="CHEBI:597326"/>
    </cofactor>
</comment>
<dbReference type="Gene3D" id="3.90.1150.10">
    <property type="entry name" value="Aspartate Aminotransferase, domain 1"/>
    <property type="match status" value="1"/>
</dbReference>
<dbReference type="InterPro" id="IPR015422">
    <property type="entry name" value="PyrdxlP-dep_Trfase_small"/>
</dbReference>
<feature type="region of interest" description="Disordered" evidence="4">
    <location>
        <begin position="167"/>
        <end position="186"/>
    </location>
</feature>
<evidence type="ECO:0000313" key="6">
    <source>
        <dbReference type="Proteomes" id="UP000654947"/>
    </source>
</evidence>
<accession>A0A918XMJ3</accession>
<comment type="caution">
    <text evidence="5">The sequence shown here is derived from an EMBL/GenBank/DDBJ whole genome shotgun (WGS) entry which is preliminary data.</text>
</comment>
<dbReference type="PANTHER" id="PTHR43713:SF3">
    <property type="entry name" value="GLUTAMATE-1-SEMIALDEHYDE 2,1-AMINOMUTASE 1, CHLOROPLASTIC-RELATED"/>
    <property type="match status" value="1"/>
</dbReference>
<dbReference type="CDD" id="cd00610">
    <property type="entry name" value="OAT_like"/>
    <property type="match status" value="1"/>
</dbReference>
<feature type="compositionally biased region" description="Polar residues" evidence="4">
    <location>
        <begin position="167"/>
        <end position="177"/>
    </location>
</feature>
<feature type="compositionally biased region" description="Polar residues" evidence="4">
    <location>
        <begin position="1"/>
        <end position="20"/>
    </location>
</feature>
<dbReference type="RefSeq" id="WP_193518715.1">
    <property type="nucleotide sequence ID" value="NZ_BMXL01000046.1"/>
</dbReference>
<dbReference type="Gene3D" id="3.40.640.10">
    <property type="entry name" value="Type I PLP-dependent aspartate aminotransferase-like (Major domain)"/>
    <property type="match status" value="1"/>
</dbReference>
<dbReference type="Pfam" id="PF00202">
    <property type="entry name" value="Aminotran_3"/>
    <property type="match status" value="1"/>
</dbReference>
<feature type="region of interest" description="Disordered" evidence="4">
    <location>
        <begin position="1"/>
        <end position="22"/>
    </location>
</feature>
<dbReference type="InterPro" id="IPR015424">
    <property type="entry name" value="PyrdxlP-dep_Trfase"/>
</dbReference>
<dbReference type="SUPFAM" id="SSF53383">
    <property type="entry name" value="PLP-dependent transferases"/>
    <property type="match status" value="1"/>
</dbReference>
<dbReference type="GO" id="GO:0030170">
    <property type="term" value="F:pyridoxal phosphate binding"/>
    <property type="evidence" value="ECO:0007669"/>
    <property type="project" value="InterPro"/>
</dbReference>
<dbReference type="EMBL" id="BMXL01000046">
    <property type="protein sequence ID" value="GHD37230.1"/>
    <property type="molecule type" value="Genomic_DNA"/>
</dbReference>
<protein>
    <submittedName>
        <fullName evidence="5">Aspartate aminotransferase family protein</fullName>
    </submittedName>
</protein>
<keyword evidence="5" id="KW-0808">Transferase</keyword>
<dbReference type="PANTHER" id="PTHR43713">
    <property type="entry name" value="GLUTAMATE-1-SEMIALDEHYDE 2,1-AMINOMUTASE"/>
    <property type="match status" value="1"/>
</dbReference>
<dbReference type="GO" id="GO:0008483">
    <property type="term" value="F:transaminase activity"/>
    <property type="evidence" value="ECO:0007669"/>
    <property type="project" value="UniProtKB-KW"/>
</dbReference>
<name>A0A918XMJ3_9ACTN</name>
<comment type="similarity">
    <text evidence="3">Belongs to the class-III pyridoxal-phosphate-dependent aminotransferase family.</text>
</comment>